<evidence type="ECO:0000313" key="3">
    <source>
        <dbReference type="Proteomes" id="UP000886998"/>
    </source>
</evidence>
<evidence type="ECO:0000313" key="2">
    <source>
        <dbReference type="EMBL" id="GFY53079.1"/>
    </source>
</evidence>
<dbReference type="AlphaFoldDB" id="A0A8X6XH36"/>
<protein>
    <submittedName>
        <fullName evidence="2">Uncharacterized protein</fullName>
    </submittedName>
</protein>
<name>A0A8X6XH36_9ARAC</name>
<feature type="region of interest" description="Disordered" evidence="1">
    <location>
        <begin position="1"/>
        <end position="73"/>
    </location>
</feature>
<reference evidence="2" key="1">
    <citation type="submission" date="2020-08" db="EMBL/GenBank/DDBJ databases">
        <title>Multicomponent nature underlies the extraordinary mechanical properties of spider dragline silk.</title>
        <authorList>
            <person name="Kono N."/>
            <person name="Nakamura H."/>
            <person name="Mori M."/>
            <person name="Yoshida Y."/>
            <person name="Ohtoshi R."/>
            <person name="Malay A.D."/>
            <person name="Moran D.A.P."/>
            <person name="Tomita M."/>
            <person name="Numata K."/>
            <person name="Arakawa K."/>
        </authorList>
    </citation>
    <scope>NUCLEOTIDE SEQUENCE</scope>
</reference>
<sequence>MGSFLRTVSEEEFANSPWTSGSSGIVLKNTPFTRETMSDSETESDSLSGASFKSRSSRSSLSGSTTSDPPILSDCQRIRQALDDIRTLDNNIATHRTILESEKKSGKPDLALQI</sequence>
<accession>A0A8X6XH36</accession>
<dbReference type="EMBL" id="BMAV01009075">
    <property type="protein sequence ID" value="GFY53079.1"/>
    <property type="molecule type" value="Genomic_DNA"/>
</dbReference>
<gene>
    <name evidence="2" type="ORF">TNIN_143551</name>
</gene>
<organism evidence="2 3">
    <name type="scientific">Trichonephila inaurata madagascariensis</name>
    <dbReference type="NCBI Taxonomy" id="2747483"/>
    <lineage>
        <taxon>Eukaryota</taxon>
        <taxon>Metazoa</taxon>
        <taxon>Ecdysozoa</taxon>
        <taxon>Arthropoda</taxon>
        <taxon>Chelicerata</taxon>
        <taxon>Arachnida</taxon>
        <taxon>Araneae</taxon>
        <taxon>Araneomorphae</taxon>
        <taxon>Entelegynae</taxon>
        <taxon>Araneoidea</taxon>
        <taxon>Nephilidae</taxon>
        <taxon>Trichonephila</taxon>
        <taxon>Trichonephila inaurata</taxon>
    </lineage>
</organism>
<feature type="compositionally biased region" description="Low complexity" evidence="1">
    <location>
        <begin position="45"/>
        <end position="67"/>
    </location>
</feature>
<evidence type="ECO:0000256" key="1">
    <source>
        <dbReference type="SAM" id="MobiDB-lite"/>
    </source>
</evidence>
<comment type="caution">
    <text evidence="2">The sequence shown here is derived from an EMBL/GenBank/DDBJ whole genome shotgun (WGS) entry which is preliminary data.</text>
</comment>
<dbReference type="Proteomes" id="UP000886998">
    <property type="component" value="Unassembled WGS sequence"/>
</dbReference>
<proteinExistence type="predicted"/>
<keyword evidence="3" id="KW-1185">Reference proteome</keyword>